<dbReference type="InterPro" id="IPR025302">
    <property type="entry name" value="DrrA1/2-like_C"/>
</dbReference>
<evidence type="ECO:0000256" key="3">
    <source>
        <dbReference type="ARBA" id="ARBA00022448"/>
    </source>
</evidence>
<comment type="similarity">
    <text evidence="10">Belongs to the ABC transporter superfamily. Drug exporter-1 (DrugE1) (TC 3.A.1.105) family.</text>
</comment>
<dbReference type="NCBIfam" id="TIGR01188">
    <property type="entry name" value="drrA"/>
    <property type="match status" value="1"/>
</dbReference>
<organism evidence="12 13">
    <name type="scientific">Streptomyces yokosukanensis</name>
    <dbReference type="NCBI Taxonomy" id="67386"/>
    <lineage>
        <taxon>Bacteria</taxon>
        <taxon>Bacillati</taxon>
        <taxon>Actinomycetota</taxon>
        <taxon>Actinomycetes</taxon>
        <taxon>Kitasatosporales</taxon>
        <taxon>Streptomycetaceae</taxon>
        <taxon>Streptomyces</taxon>
    </lineage>
</organism>
<evidence type="ECO:0000256" key="4">
    <source>
        <dbReference type="ARBA" id="ARBA00022475"/>
    </source>
</evidence>
<evidence type="ECO:0000259" key="11">
    <source>
        <dbReference type="PROSITE" id="PS50893"/>
    </source>
</evidence>
<dbReference type="PANTHER" id="PTHR43582">
    <property type="entry name" value="LINEARMYCIN RESISTANCE ATP-BINDING PROTEIN LNRL"/>
    <property type="match status" value="1"/>
</dbReference>
<dbReference type="RefSeq" id="WP_067134374.1">
    <property type="nucleotide sequence ID" value="NZ_KQ948225.1"/>
</dbReference>
<keyword evidence="13" id="KW-1185">Reference proteome</keyword>
<accession>A0A101NVH2</accession>
<keyword evidence="6" id="KW-0067">ATP-binding</keyword>
<evidence type="ECO:0000256" key="10">
    <source>
        <dbReference type="ARBA" id="ARBA00049985"/>
    </source>
</evidence>
<evidence type="ECO:0000256" key="8">
    <source>
        <dbReference type="ARBA" id="ARBA00023136"/>
    </source>
</evidence>
<dbReference type="GO" id="GO:0005886">
    <property type="term" value="C:plasma membrane"/>
    <property type="evidence" value="ECO:0007669"/>
    <property type="project" value="UniProtKB-SubCell"/>
</dbReference>
<dbReference type="InterPro" id="IPR003593">
    <property type="entry name" value="AAA+_ATPase"/>
</dbReference>
<dbReference type="GO" id="GO:0016887">
    <property type="term" value="F:ATP hydrolysis activity"/>
    <property type="evidence" value="ECO:0007669"/>
    <property type="project" value="InterPro"/>
</dbReference>
<comment type="caution">
    <text evidence="12">The sequence shown here is derived from an EMBL/GenBank/DDBJ whole genome shotgun (WGS) entry which is preliminary data.</text>
</comment>
<dbReference type="OrthoDB" id="9804819at2"/>
<dbReference type="AlphaFoldDB" id="A0A101NVH2"/>
<name>A0A101NVH2_9ACTN</name>
<dbReference type="SUPFAM" id="SSF52540">
    <property type="entry name" value="P-loop containing nucleoside triphosphate hydrolases"/>
    <property type="match status" value="1"/>
</dbReference>
<gene>
    <name evidence="12" type="ORF">AQI95_36480</name>
</gene>
<evidence type="ECO:0000256" key="1">
    <source>
        <dbReference type="ARBA" id="ARBA00004413"/>
    </source>
</evidence>
<keyword evidence="9" id="KW-0046">Antibiotic resistance</keyword>
<keyword evidence="8" id="KW-0472">Membrane</keyword>
<evidence type="ECO:0000256" key="6">
    <source>
        <dbReference type="ARBA" id="ARBA00022840"/>
    </source>
</evidence>
<reference evidence="12 13" key="1">
    <citation type="submission" date="2015-10" db="EMBL/GenBank/DDBJ databases">
        <title>Draft genome sequence of Streptomyces yokosukanensis DSM 40224, type strain for the species Streptomyces yokosukanensis.</title>
        <authorList>
            <person name="Ruckert C."/>
            <person name="Winkler A."/>
            <person name="Kalinowski J."/>
            <person name="Kampfer P."/>
            <person name="Glaeser S."/>
        </authorList>
    </citation>
    <scope>NUCLEOTIDE SEQUENCE [LARGE SCALE GENOMIC DNA]</scope>
    <source>
        <strain evidence="12 13">DSM 40224</strain>
    </source>
</reference>
<evidence type="ECO:0000313" key="13">
    <source>
        <dbReference type="Proteomes" id="UP000053127"/>
    </source>
</evidence>
<evidence type="ECO:0000256" key="2">
    <source>
        <dbReference type="ARBA" id="ARBA00012191"/>
    </source>
</evidence>
<dbReference type="InterPro" id="IPR005894">
    <property type="entry name" value="DrrA"/>
</dbReference>
<dbReference type="GO" id="GO:0043215">
    <property type="term" value="P:daunorubicin transport"/>
    <property type="evidence" value="ECO:0007669"/>
    <property type="project" value="InterPro"/>
</dbReference>
<keyword evidence="7" id="KW-1278">Translocase</keyword>
<dbReference type="InterPro" id="IPR027417">
    <property type="entry name" value="P-loop_NTPase"/>
</dbReference>
<dbReference type="GO" id="GO:1900753">
    <property type="term" value="P:doxorubicin transport"/>
    <property type="evidence" value="ECO:0007669"/>
    <property type="project" value="InterPro"/>
</dbReference>
<evidence type="ECO:0000256" key="5">
    <source>
        <dbReference type="ARBA" id="ARBA00022741"/>
    </source>
</evidence>
<keyword evidence="4" id="KW-1003">Cell membrane</keyword>
<evidence type="ECO:0000313" key="12">
    <source>
        <dbReference type="EMBL" id="KUN00010.1"/>
    </source>
</evidence>
<dbReference type="Pfam" id="PF00005">
    <property type="entry name" value="ABC_tran"/>
    <property type="match status" value="1"/>
</dbReference>
<dbReference type="GO" id="GO:0046677">
    <property type="term" value="P:response to antibiotic"/>
    <property type="evidence" value="ECO:0007669"/>
    <property type="project" value="UniProtKB-KW"/>
</dbReference>
<dbReference type="PROSITE" id="PS00211">
    <property type="entry name" value="ABC_TRANSPORTER_1"/>
    <property type="match status" value="1"/>
</dbReference>
<keyword evidence="3" id="KW-0813">Transport</keyword>
<dbReference type="GO" id="GO:0008559">
    <property type="term" value="F:ABC-type xenobiotic transporter activity"/>
    <property type="evidence" value="ECO:0007669"/>
    <property type="project" value="UniProtKB-EC"/>
</dbReference>
<dbReference type="EC" id="7.6.2.2" evidence="2"/>
<dbReference type="STRING" id="67386.AQI95_36480"/>
<protein>
    <recommendedName>
        <fullName evidence="2">ABC-type xenobiotic transporter</fullName>
        <ecNumber evidence="2">7.6.2.2</ecNumber>
    </recommendedName>
</protein>
<dbReference type="PROSITE" id="PS50893">
    <property type="entry name" value="ABC_TRANSPORTER_2"/>
    <property type="match status" value="1"/>
</dbReference>
<dbReference type="InterPro" id="IPR003439">
    <property type="entry name" value="ABC_transporter-like_ATP-bd"/>
</dbReference>
<keyword evidence="5" id="KW-0547">Nucleotide-binding</keyword>
<dbReference type="SMART" id="SM00382">
    <property type="entry name" value="AAA"/>
    <property type="match status" value="1"/>
</dbReference>
<evidence type="ECO:0000256" key="9">
    <source>
        <dbReference type="ARBA" id="ARBA00023251"/>
    </source>
</evidence>
<comment type="subcellular location">
    <subcellularLocation>
        <location evidence="1">Cell membrane</location>
        <topology evidence="1">Peripheral membrane protein</topology>
        <orientation evidence="1">Cytoplasmic side</orientation>
    </subcellularLocation>
</comment>
<dbReference type="Gene3D" id="3.40.50.300">
    <property type="entry name" value="P-loop containing nucleotide triphosphate hydrolases"/>
    <property type="match status" value="1"/>
</dbReference>
<dbReference type="Proteomes" id="UP000053127">
    <property type="component" value="Unassembled WGS sequence"/>
</dbReference>
<dbReference type="PANTHER" id="PTHR43582:SF5">
    <property type="entry name" value="ABC TRANSPORTER"/>
    <property type="match status" value="1"/>
</dbReference>
<evidence type="ECO:0000256" key="7">
    <source>
        <dbReference type="ARBA" id="ARBA00022967"/>
    </source>
</evidence>
<feature type="domain" description="ABC transporter" evidence="11">
    <location>
        <begin position="8"/>
        <end position="240"/>
    </location>
</feature>
<dbReference type="InterPro" id="IPR017871">
    <property type="entry name" value="ABC_transporter-like_CS"/>
</dbReference>
<dbReference type="FunFam" id="3.40.50.300:FF:000589">
    <property type="entry name" value="ABC transporter, ATP-binding subunit"/>
    <property type="match status" value="1"/>
</dbReference>
<dbReference type="Pfam" id="PF13732">
    <property type="entry name" value="DrrA1-3_C"/>
    <property type="match status" value="1"/>
</dbReference>
<sequence length="335" mass="35468">MNTRAPAVEARQLTKTYPGDVTALDGMDITVAPGIVFGLLGPNGAGKSTTVKILTTLARPDSGTATVAGHDVLRDPRRVRRAIGVVAQQSGADPVATGRENLQLQGRLYGLSGAALNRRVDELLERFTLADAARRPVKGYSGGMRRRLDVALGLVHRPEVLFLDEPTTGLDPEARTAMWEEIGRLAGEEGLTILLTTHYLEEADRLAERIAIVDRGRIVVEGTPDALKGELRGDAVHMELGEPVGEAGRTRLTDALTALPAVHEALCEGRRISVRVDDGAAAVPALLAALDRAGASVASATVARPSLDDVYLRHAGRRYAEVQAGPEAVLAGGVR</sequence>
<proteinExistence type="inferred from homology"/>
<dbReference type="GO" id="GO:0005524">
    <property type="term" value="F:ATP binding"/>
    <property type="evidence" value="ECO:0007669"/>
    <property type="project" value="UniProtKB-KW"/>
</dbReference>
<dbReference type="EMBL" id="LMWN01000059">
    <property type="protein sequence ID" value="KUN00010.1"/>
    <property type="molecule type" value="Genomic_DNA"/>
</dbReference>